<dbReference type="GO" id="GO:0016987">
    <property type="term" value="F:sigma factor activity"/>
    <property type="evidence" value="ECO:0007669"/>
    <property type="project" value="UniProtKB-KW"/>
</dbReference>
<dbReference type="InterPro" id="IPR013249">
    <property type="entry name" value="RNA_pol_sigma70_r4_t2"/>
</dbReference>
<dbReference type="GO" id="GO:0003677">
    <property type="term" value="F:DNA binding"/>
    <property type="evidence" value="ECO:0007669"/>
    <property type="project" value="InterPro"/>
</dbReference>
<evidence type="ECO:0000313" key="8">
    <source>
        <dbReference type="EMBL" id="MBB4858592.1"/>
    </source>
</evidence>
<dbReference type="Gene3D" id="1.10.1740.10">
    <property type="match status" value="1"/>
</dbReference>
<feature type="domain" description="RNA polymerase sigma factor 70 region 4 type 2" evidence="7">
    <location>
        <begin position="114"/>
        <end position="164"/>
    </location>
</feature>
<feature type="domain" description="RNA polymerase sigma-70 region 2" evidence="6">
    <location>
        <begin position="24"/>
        <end position="86"/>
    </location>
</feature>
<keyword evidence="3" id="KW-0731">Sigma factor</keyword>
<dbReference type="PANTHER" id="PTHR43133">
    <property type="entry name" value="RNA POLYMERASE ECF-TYPE SIGMA FACTO"/>
    <property type="match status" value="1"/>
</dbReference>
<feature type="region of interest" description="Disordered" evidence="5">
    <location>
        <begin position="181"/>
        <end position="207"/>
    </location>
</feature>
<dbReference type="InterPro" id="IPR036388">
    <property type="entry name" value="WH-like_DNA-bd_sf"/>
</dbReference>
<evidence type="ECO:0000256" key="3">
    <source>
        <dbReference type="ARBA" id="ARBA00023082"/>
    </source>
</evidence>
<dbReference type="InterPro" id="IPR014284">
    <property type="entry name" value="RNA_pol_sigma-70_dom"/>
</dbReference>
<evidence type="ECO:0000256" key="5">
    <source>
        <dbReference type="SAM" id="MobiDB-lite"/>
    </source>
</evidence>
<proteinExistence type="inferred from homology"/>
<comment type="similarity">
    <text evidence="1">Belongs to the sigma-70 factor family. ECF subfamily.</text>
</comment>
<dbReference type="GO" id="GO:0006352">
    <property type="term" value="P:DNA-templated transcription initiation"/>
    <property type="evidence" value="ECO:0007669"/>
    <property type="project" value="InterPro"/>
</dbReference>
<dbReference type="InterPro" id="IPR039425">
    <property type="entry name" value="RNA_pol_sigma-70-like"/>
</dbReference>
<dbReference type="Gene3D" id="1.10.10.10">
    <property type="entry name" value="Winged helix-like DNA-binding domain superfamily/Winged helix DNA-binding domain"/>
    <property type="match status" value="1"/>
</dbReference>
<keyword evidence="4" id="KW-0804">Transcription</keyword>
<dbReference type="SUPFAM" id="SSF88659">
    <property type="entry name" value="Sigma3 and sigma4 domains of RNA polymerase sigma factors"/>
    <property type="match status" value="1"/>
</dbReference>
<dbReference type="InterPro" id="IPR013324">
    <property type="entry name" value="RNA_pol_sigma_r3/r4-like"/>
</dbReference>
<reference evidence="8 9" key="1">
    <citation type="submission" date="2020-08" db="EMBL/GenBank/DDBJ databases">
        <title>Functional genomics of gut bacteria from endangered species of beetles.</title>
        <authorList>
            <person name="Carlos-Shanley C."/>
        </authorList>
    </citation>
    <scope>NUCLEOTIDE SEQUENCE [LARGE SCALE GENOMIC DNA]</scope>
    <source>
        <strain evidence="8 9">S00245</strain>
    </source>
</reference>
<evidence type="ECO:0000259" key="7">
    <source>
        <dbReference type="Pfam" id="PF08281"/>
    </source>
</evidence>
<sequence length="207" mass="23145">MKADRDTAENKADEAFRKELLGTLPHLRAFARGLSGRPDYADDLAQEAAIKAWTARERYTPGTNMRAWTFAILRNHYLSELRRNRRQTDLDEGVAERMLVMDADQEGGIHLSDMDAALQQLAPERREAVMLVGAGGFTYEEAAEIADCAVGTMKSRVARARAELNRLLDAEPDPQALAKRNATVRGRSRRAAVEATDQPTRPRRRIG</sequence>
<dbReference type="RefSeq" id="WP_184244381.1">
    <property type="nucleotide sequence ID" value="NZ_JACHLR010000006.1"/>
</dbReference>
<keyword evidence="2" id="KW-0805">Transcription regulation</keyword>
<protein>
    <submittedName>
        <fullName evidence="8">RNA polymerase sigma-70 factor (ECF subfamily)</fullName>
    </submittedName>
</protein>
<dbReference type="NCBIfam" id="TIGR02937">
    <property type="entry name" value="sigma70-ECF"/>
    <property type="match status" value="1"/>
</dbReference>
<dbReference type="InterPro" id="IPR013325">
    <property type="entry name" value="RNA_pol_sigma_r2"/>
</dbReference>
<dbReference type="PANTHER" id="PTHR43133:SF25">
    <property type="entry name" value="RNA POLYMERASE SIGMA FACTOR RFAY-RELATED"/>
    <property type="match status" value="1"/>
</dbReference>
<evidence type="ECO:0000259" key="6">
    <source>
        <dbReference type="Pfam" id="PF04542"/>
    </source>
</evidence>
<keyword evidence="9" id="KW-1185">Reference proteome</keyword>
<dbReference type="InterPro" id="IPR007627">
    <property type="entry name" value="RNA_pol_sigma70_r2"/>
</dbReference>
<evidence type="ECO:0000313" key="9">
    <source>
        <dbReference type="Proteomes" id="UP000555448"/>
    </source>
</evidence>
<dbReference type="Pfam" id="PF08281">
    <property type="entry name" value="Sigma70_r4_2"/>
    <property type="match status" value="1"/>
</dbReference>
<comment type="caution">
    <text evidence="8">The sequence shown here is derived from an EMBL/GenBank/DDBJ whole genome shotgun (WGS) entry which is preliminary data.</text>
</comment>
<name>A0A7W7NWY7_9SPHN</name>
<gene>
    <name evidence="8" type="ORF">HNO88_001915</name>
</gene>
<evidence type="ECO:0000256" key="4">
    <source>
        <dbReference type="ARBA" id="ARBA00023163"/>
    </source>
</evidence>
<dbReference type="SUPFAM" id="SSF88946">
    <property type="entry name" value="Sigma2 domain of RNA polymerase sigma factors"/>
    <property type="match status" value="1"/>
</dbReference>
<dbReference type="EMBL" id="JACHLR010000006">
    <property type="protein sequence ID" value="MBB4858592.1"/>
    <property type="molecule type" value="Genomic_DNA"/>
</dbReference>
<evidence type="ECO:0000256" key="1">
    <source>
        <dbReference type="ARBA" id="ARBA00010641"/>
    </source>
</evidence>
<evidence type="ECO:0000256" key="2">
    <source>
        <dbReference type="ARBA" id="ARBA00023015"/>
    </source>
</evidence>
<dbReference type="Proteomes" id="UP000555448">
    <property type="component" value="Unassembled WGS sequence"/>
</dbReference>
<dbReference type="Pfam" id="PF04542">
    <property type="entry name" value="Sigma70_r2"/>
    <property type="match status" value="1"/>
</dbReference>
<organism evidence="8 9">
    <name type="scientific">Novosphingobium chloroacetimidivorans</name>
    <dbReference type="NCBI Taxonomy" id="1428314"/>
    <lineage>
        <taxon>Bacteria</taxon>
        <taxon>Pseudomonadati</taxon>
        <taxon>Pseudomonadota</taxon>
        <taxon>Alphaproteobacteria</taxon>
        <taxon>Sphingomonadales</taxon>
        <taxon>Sphingomonadaceae</taxon>
        <taxon>Novosphingobium</taxon>
    </lineage>
</organism>
<accession>A0A7W7NWY7</accession>
<dbReference type="AlphaFoldDB" id="A0A7W7NWY7"/>